<feature type="repeat" description="ANK" evidence="3">
    <location>
        <begin position="183"/>
        <end position="215"/>
    </location>
</feature>
<dbReference type="Gene3D" id="1.25.40.20">
    <property type="entry name" value="Ankyrin repeat-containing domain"/>
    <property type="match status" value="2"/>
</dbReference>
<dbReference type="Pfam" id="PF09372">
    <property type="entry name" value="PRANC"/>
    <property type="match status" value="1"/>
</dbReference>
<keyword evidence="1" id="KW-0677">Repeat</keyword>
<dbReference type="SUPFAM" id="SSF48403">
    <property type="entry name" value="Ankyrin repeat"/>
    <property type="match status" value="1"/>
</dbReference>
<dbReference type="PANTHER" id="PTHR24180:SF45">
    <property type="entry name" value="POLY [ADP-RIBOSE] POLYMERASE TANKYRASE"/>
    <property type="match status" value="1"/>
</dbReference>
<dbReference type="PANTHER" id="PTHR24180">
    <property type="entry name" value="CYCLIN-DEPENDENT KINASE INHIBITOR 2C-RELATED"/>
    <property type="match status" value="1"/>
</dbReference>
<dbReference type="PRINTS" id="PR01415">
    <property type="entry name" value="ANKYRIN"/>
</dbReference>
<feature type="repeat" description="ANK" evidence="3">
    <location>
        <begin position="156"/>
        <end position="182"/>
    </location>
</feature>
<evidence type="ECO:0000256" key="1">
    <source>
        <dbReference type="ARBA" id="ARBA00022737"/>
    </source>
</evidence>
<keyword evidence="6" id="KW-1185">Reference proteome</keyword>
<dbReference type="InterPro" id="IPR051637">
    <property type="entry name" value="Ank_repeat_dom-contain_49"/>
</dbReference>
<dbReference type="InterPro" id="IPR002110">
    <property type="entry name" value="Ankyrin_rpt"/>
</dbReference>
<evidence type="ECO:0000313" key="6">
    <source>
        <dbReference type="Proteomes" id="UP001152759"/>
    </source>
</evidence>
<proteinExistence type="predicted"/>
<feature type="domain" description="F-box" evidence="4">
    <location>
        <begin position="659"/>
        <end position="696"/>
    </location>
</feature>
<dbReference type="AlphaFoldDB" id="A0A9P0A3U9"/>
<gene>
    <name evidence="5" type="ORF">BEMITA_LOCUS4434</name>
</gene>
<dbReference type="InterPro" id="IPR036770">
    <property type="entry name" value="Ankyrin_rpt-contain_sf"/>
</dbReference>
<accession>A0A9P0A3U9</accession>
<dbReference type="Pfam" id="PF12796">
    <property type="entry name" value="Ank_2"/>
    <property type="match status" value="2"/>
</dbReference>
<dbReference type="EMBL" id="OU963863">
    <property type="protein sequence ID" value="CAH0385181.1"/>
    <property type="molecule type" value="Genomic_DNA"/>
</dbReference>
<dbReference type="PROSITE" id="PS50181">
    <property type="entry name" value="FBOX"/>
    <property type="match status" value="1"/>
</dbReference>
<dbReference type="PROSITE" id="PS50297">
    <property type="entry name" value="ANK_REP_REGION"/>
    <property type="match status" value="3"/>
</dbReference>
<keyword evidence="2 3" id="KW-0040">ANK repeat</keyword>
<name>A0A9P0A3U9_BEMTA</name>
<organism evidence="5 6">
    <name type="scientific">Bemisia tabaci</name>
    <name type="common">Sweetpotato whitefly</name>
    <name type="synonym">Aleurodes tabaci</name>
    <dbReference type="NCBI Taxonomy" id="7038"/>
    <lineage>
        <taxon>Eukaryota</taxon>
        <taxon>Metazoa</taxon>
        <taxon>Ecdysozoa</taxon>
        <taxon>Arthropoda</taxon>
        <taxon>Hexapoda</taxon>
        <taxon>Insecta</taxon>
        <taxon>Pterygota</taxon>
        <taxon>Neoptera</taxon>
        <taxon>Paraneoptera</taxon>
        <taxon>Hemiptera</taxon>
        <taxon>Sternorrhyncha</taxon>
        <taxon>Aleyrodoidea</taxon>
        <taxon>Aleyrodidae</taxon>
        <taxon>Aleyrodinae</taxon>
        <taxon>Bemisia</taxon>
    </lineage>
</organism>
<dbReference type="InterPro" id="IPR001810">
    <property type="entry name" value="F-box_dom"/>
</dbReference>
<dbReference type="SMART" id="SM00248">
    <property type="entry name" value="ANK"/>
    <property type="match status" value="6"/>
</dbReference>
<dbReference type="InterPro" id="IPR018272">
    <property type="entry name" value="PRANC_domain"/>
</dbReference>
<feature type="repeat" description="ANK" evidence="3">
    <location>
        <begin position="328"/>
        <end position="360"/>
    </location>
</feature>
<evidence type="ECO:0000313" key="5">
    <source>
        <dbReference type="EMBL" id="CAH0385181.1"/>
    </source>
</evidence>
<sequence length="696" mass="77980">MLVHAIIFLRIKPNPEIARSKKAVQIFPASESILESFAIVNPFWKKDEQFRFLKPIHGPDDVNYPANTNFEMVEVWVEARTLLSGPSDKRTQRVFVHQHNVDLVEGLLPGVELVTEFENPRADLVFFGDNLPVLEKLLQSEVKITYSNEAFGSLAHYAALRGSISLIPLLLRYGVDVNGVDSDGHTALHIAVKAKHLGMVKALLANGSNPNALTPSGSSALHLAAELKFSNAVMALIEHGAAAHVTDSSGRTPFLLAWDRYDVVSMEVLFKNMNFGAVAETPKLLCRAVARNAFVLVQKLLENGADPNEVHESKAPYAYPSSLRLGAIDTTAVHVACAFSDTKMIELLLAYGADLNIECRIEKSSQRRRNSPIAIAVYRRKRGIVEFLLEEGATVYNHSELLDLANPYEKNSWLLDVLLKNGCDVNFKDPIRFLEKPIEIAFRSGITLGVDTVMQYGASFNYCVLLSHFRGDTYDGHEFLMHFLSYGFTELEGNSKLKVSHVLSRVARSHGTSDESDDPDDPDDPLYLSVETNGLCQQVLSEHLIKLKVAGKEVDDDIISYDVRSEFHLDAFEADCKAEFERVKVTIVPGTSVSCFKVLTQNTIAVSRYFRNEATRLALTKYEFQREFPIYGSIIQCRVRLANWRREFFNNAVESLNQSTIRLKLPIEVLENILDNLSVQDLIKLHVAFRRIHAST</sequence>
<evidence type="ECO:0000259" key="4">
    <source>
        <dbReference type="PROSITE" id="PS50181"/>
    </source>
</evidence>
<protein>
    <recommendedName>
        <fullName evidence="4">F-box domain-containing protein</fullName>
    </recommendedName>
</protein>
<evidence type="ECO:0000256" key="2">
    <source>
        <dbReference type="ARBA" id="ARBA00023043"/>
    </source>
</evidence>
<evidence type="ECO:0000256" key="3">
    <source>
        <dbReference type="PROSITE-ProRule" id="PRU00023"/>
    </source>
</evidence>
<dbReference type="PROSITE" id="PS50088">
    <property type="entry name" value="ANK_REPEAT"/>
    <property type="match status" value="4"/>
</dbReference>
<dbReference type="Proteomes" id="UP001152759">
    <property type="component" value="Chromosome 2"/>
</dbReference>
<reference evidence="5" key="1">
    <citation type="submission" date="2021-12" db="EMBL/GenBank/DDBJ databases">
        <authorList>
            <person name="King R."/>
        </authorList>
    </citation>
    <scope>NUCLEOTIDE SEQUENCE</scope>
</reference>
<feature type="repeat" description="ANK" evidence="3">
    <location>
        <begin position="216"/>
        <end position="248"/>
    </location>
</feature>